<dbReference type="Pfam" id="PF00128">
    <property type="entry name" value="Alpha-amylase"/>
    <property type="match status" value="1"/>
</dbReference>
<dbReference type="InterPro" id="IPR045857">
    <property type="entry name" value="O16G_dom_2"/>
</dbReference>
<dbReference type="Proteomes" id="UP000014127">
    <property type="component" value="Unassembled WGS sequence"/>
</dbReference>
<gene>
    <name evidence="5" type="ORF">OMK_02115</name>
</gene>
<dbReference type="InterPro" id="IPR006047">
    <property type="entry name" value="GH13_cat_dom"/>
</dbReference>
<dbReference type="FunFam" id="3.90.400.10:FF:000002">
    <property type="entry name" value="Sucrose isomerase"/>
    <property type="match status" value="1"/>
</dbReference>
<dbReference type="Gene3D" id="3.20.20.80">
    <property type="entry name" value="Glycosidases"/>
    <property type="match status" value="1"/>
</dbReference>
<dbReference type="Gene3D" id="3.90.400.10">
    <property type="entry name" value="Oligo-1,6-glucosidase, Domain 2"/>
    <property type="match status" value="1"/>
</dbReference>
<dbReference type="HOGENOM" id="CLU_006462_1_2_9"/>
<dbReference type="EMBL" id="AHYR01000009">
    <property type="protein sequence ID" value="EOT40263.1"/>
    <property type="molecule type" value="Genomic_DNA"/>
</dbReference>
<name>S1P039_9ENTE</name>
<comment type="similarity">
    <text evidence="1">Belongs to the glycosyl hydrolase 13 family.</text>
</comment>
<feature type="domain" description="Glycosyl hydrolase family 13 catalytic" evidence="4">
    <location>
        <begin position="10"/>
        <end position="392"/>
    </location>
</feature>
<dbReference type="STRING" id="44009.RV01_GL001534"/>
<dbReference type="AlphaFoldDB" id="S1P039"/>
<keyword evidence="2" id="KW-0378">Hydrolase</keyword>
<protein>
    <recommendedName>
        <fullName evidence="4">Glycosyl hydrolase family 13 catalytic domain-containing protein</fullName>
    </recommendedName>
</protein>
<sequence>MWWEKAVFYEIYLPSFADSNCDGIGDFNGIREKLPYLKQLGIDALWLTPFYPSPKIDNGYDVADYCNVDNQYGSLEDFEKLINTAKKYGLRIIIDVVFNHTSTQHPWFQSALESVESEKRDWYVWKDEPNNWESFFGGSAWEYDEKSRQYYYHSFAKEQADLNWHNPAVKRAIIQILDFWIEKGIDGFRFDVINNLTVSEDFKDNPMDEIGRQVHQNDVNQPGVLDILKEINTYIKKCNPELFTVAEISSDNLTVINQYIGSELFDTAFNFNLGSQNELRLDYFGEQYKAMNSVAEQLPTLFFNSHDMSRSWERLADKNKDIYHLLIVLLIINHGVPFLFQGEELGLGDFLPANFSDIRDIQAKNKYFEILPNWDNVKALDQANLVNRDRSRGMLPFPENKNGWIGMAKVNAAEKEIFTWYQELIGLRRKEGPFLPLENIQVKKDLLSYFSGDIQVILNFSEKAHQVELTKQTAWQTLWSYNLPYFEKNKIYLPQRAGWIGKRIK</sequence>
<evidence type="ECO:0000313" key="5">
    <source>
        <dbReference type="EMBL" id="EOT40263.1"/>
    </source>
</evidence>
<dbReference type="PATRIC" id="fig|1139219.3.peg.2062"/>
<dbReference type="OrthoDB" id="9805159at2"/>
<keyword evidence="3" id="KW-0326">Glycosidase</keyword>
<proteinExistence type="inferred from homology"/>
<comment type="caution">
    <text evidence="5">The sequence shown here is derived from an EMBL/GenBank/DDBJ whole genome shotgun (WGS) entry which is preliminary data.</text>
</comment>
<dbReference type="InterPro" id="IPR017853">
    <property type="entry name" value="GH"/>
</dbReference>
<dbReference type="PANTHER" id="PTHR10357:SF179">
    <property type="entry name" value="NEUTRAL AND BASIC AMINO ACID TRANSPORT PROTEIN RBAT"/>
    <property type="match status" value="1"/>
</dbReference>
<reference evidence="5 6" key="1">
    <citation type="submission" date="2013-03" db="EMBL/GenBank/DDBJ databases">
        <title>The Genome Sequence of Enterococcus dispar ATCC_51266 (Illumina only assembly).</title>
        <authorList>
            <consortium name="The Broad Institute Genomics Platform"/>
            <consortium name="The Broad Institute Genome Sequencing Center for Infectious Disease"/>
            <person name="Earl A."/>
            <person name="Russ C."/>
            <person name="Gilmore M."/>
            <person name="Surin D."/>
            <person name="Walker B."/>
            <person name="Young S."/>
            <person name="Zeng Q."/>
            <person name="Gargeya S."/>
            <person name="Fitzgerald M."/>
            <person name="Haas B."/>
            <person name="Abouelleil A."/>
            <person name="Allen A.W."/>
            <person name="Alvarado L."/>
            <person name="Arachchi H.M."/>
            <person name="Berlin A.M."/>
            <person name="Chapman S.B."/>
            <person name="Gainer-Dewar J."/>
            <person name="Goldberg J."/>
            <person name="Griggs A."/>
            <person name="Gujja S."/>
            <person name="Hansen M."/>
            <person name="Howarth C."/>
            <person name="Imamovic A."/>
            <person name="Ireland A."/>
            <person name="Larimer J."/>
            <person name="McCowan C."/>
            <person name="Murphy C."/>
            <person name="Pearson M."/>
            <person name="Poon T.W."/>
            <person name="Priest M."/>
            <person name="Roberts A."/>
            <person name="Saif S."/>
            <person name="Shea T."/>
            <person name="Sisk P."/>
            <person name="Sykes S."/>
            <person name="Wortman J."/>
            <person name="Nusbaum C."/>
            <person name="Birren B."/>
        </authorList>
    </citation>
    <scope>NUCLEOTIDE SEQUENCE [LARGE SCALE GENOMIC DNA]</scope>
    <source>
        <strain evidence="5 6">ATCC 51266</strain>
    </source>
</reference>
<organism evidence="5 6">
    <name type="scientific">Enterococcus dispar ATCC 51266</name>
    <dbReference type="NCBI Taxonomy" id="1139219"/>
    <lineage>
        <taxon>Bacteria</taxon>
        <taxon>Bacillati</taxon>
        <taxon>Bacillota</taxon>
        <taxon>Bacilli</taxon>
        <taxon>Lactobacillales</taxon>
        <taxon>Enterococcaceae</taxon>
        <taxon>Enterococcus</taxon>
    </lineage>
</organism>
<evidence type="ECO:0000313" key="6">
    <source>
        <dbReference type="Proteomes" id="UP000014127"/>
    </source>
</evidence>
<dbReference type="PANTHER" id="PTHR10357">
    <property type="entry name" value="ALPHA-AMYLASE FAMILY MEMBER"/>
    <property type="match status" value="1"/>
</dbReference>
<evidence type="ECO:0000256" key="3">
    <source>
        <dbReference type="ARBA" id="ARBA00023295"/>
    </source>
</evidence>
<accession>S1P039</accession>
<dbReference type="GO" id="GO:0004556">
    <property type="term" value="F:alpha-amylase activity"/>
    <property type="evidence" value="ECO:0007669"/>
    <property type="project" value="TreeGrafter"/>
</dbReference>
<dbReference type="SMART" id="SM00642">
    <property type="entry name" value="Aamy"/>
    <property type="match status" value="1"/>
</dbReference>
<evidence type="ECO:0000259" key="4">
    <source>
        <dbReference type="SMART" id="SM00642"/>
    </source>
</evidence>
<dbReference type="GO" id="GO:0009313">
    <property type="term" value="P:oligosaccharide catabolic process"/>
    <property type="evidence" value="ECO:0007669"/>
    <property type="project" value="TreeGrafter"/>
</dbReference>
<dbReference type="SUPFAM" id="SSF51445">
    <property type="entry name" value="(Trans)glycosidases"/>
    <property type="match status" value="1"/>
</dbReference>
<evidence type="ECO:0000256" key="2">
    <source>
        <dbReference type="ARBA" id="ARBA00022801"/>
    </source>
</evidence>
<keyword evidence="6" id="KW-1185">Reference proteome</keyword>
<dbReference type="RefSeq" id="WP_016173254.1">
    <property type="nucleotide sequence ID" value="NZ_ASWK01000001.1"/>
</dbReference>
<evidence type="ECO:0000256" key="1">
    <source>
        <dbReference type="ARBA" id="ARBA00008061"/>
    </source>
</evidence>
<dbReference type="eggNOG" id="COG0366">
    <property type="taxonomic scope" value="Bacteria"/>
</dbReference>